<accession>A0A0K1XGL9</accession>
<evidence type="ECO:0000256" key="2">
    <source>
        <dbReference type="SAM" id="Phobius"/>
    </source>
</evidence>
<evidence type="ECO:0000313" key="4">
    <source>
        <dbReference type="Proteomes" id="UP000063953"/>
    </source>
</evidence>
<dbReference type="PATRIC" id="fig|1698445.3.peg.2340"/>
<gene>
    <name evidence="3" type="ORF">AKN88_11500</name>
</gene>
<dbReference type="STRING" id="1697053.AKN87_01885"/>
<proteinExistence type="predicted"/>
<evidence type="ECO:0000313" key="3">
    <source>
        <dbReference type="EMBL" id="AKX60481.1"/>
    </source>
</evidence>
<feature type="transmembrane region" description="Helical" evidence="2">
    <location>
        <begin position="121"/>
        <end position="140"/>
    </location>
</feature>
<organism evidence="3 4">
    <name type="scientific">Thiopseudomonas alkaliphila</name>
    <dbReference type="NCBI Taxonomy" id="1697053"/>
    <lineage>
        <taxon>Bacteria</taxon>
        <taxon>Pseudomonadati</taxon>
        <taxon>Pseudomonadota</taxon>
        <taxon>Gammaproteobacteria</taxon>
        <taxon>Pseudomonadales</taxon>
        <taxon>Pseudomonadaceae</taxon>
        <taxon>Thiopseudomonas</taxon>
    </lineage>
</organism>
<dbReference type="RefSeq" id="WP_053101819.1">
    <property type="nucleotide sequence ID" value="NZ_CP012365.1"/>
</dbReference>
<sequence>MVTILLSGSLAKRFGRCHKRYLESGTLREALSALQQTLEGFTEFIRESDLKGIRYAIFRNRENISEECFSLAGSHEIRIVPVVSGRKKGGVMQTVLGGALIAAAAVMTGGASAAFTAGGLWGGVAIMGASLALGGAMQLLSPQPKGLKGRSAPENTPSHGFGGPVNTVAQGYPVPVPYGEREIGGAVISAGIYPEDKM</sequence>
<evidence type="ECO:0000256" key="1">
    <source>
        <dbReference type="SAM" id="MobiDB-lite"/>
    </source>
</evidence>
<name>A0A0K1XGL9_9GAMM</name>
<dbReference type="CDD" id="cd17040">
    <property type="entry name" value="Ubl_MoaD_like"/>
    <property type="match status" value="1"/>
</dbReference>
<feature type="transmembrane region" description="Helical" evidence="2">
    <location>
        <begin position="95"/>
        <end position="115"/>
    </location>
</feature>
<reference evidence="3 4" key="1">
    <citation type="journal article" date="2015" name="Genome Announc.">
        <title>Genome Sequences of Oblitimonas alkaliphila gen. nov. sp. nov. (Proposed), a Novel Bacterium of the Pseudomonadaceae Family.</title>
        <authorList>
            <person name="Lauer A.C."/>
            <person name="Nicholson A.C."/>
            <person name="Humrighouse B.W."/>
            <person name="Emery B."/>
            <person name="Drobish A."/>
            <person name="Juieng P."/>
            <person name="Loparev V."/>
            <person name="McQuiston J.R."/>
        </authorList>
    </citation>
    <scope>NUCLEOTIDE SEQUENCE [LARGE SCALE GENOMIC DNA]</scope>
    <source>
        <strain evidence="3 4">E5571</strain>
    </source>
</reference>
<protein>
    <submittedName>
        <fullName evidence="3">Phage tail protein</fullName>
    </submittedName>
</protein>
<keyword evidence="4" id="KW-1185">Reference proteome</keyword>
<keyword evidence="2" id="KW-0472">Membrane</keyword>
<keyword evidence="2" id="KW-1133">Transmembrane helix</keyword>
<dbReference type="Proteomes" id="UP000063953">
    <property type="component" value="Chromosome"/>
</dbReference>
<keyword evidence="2" id="KW-0812">Transmembrane</keyword>
<dbReference type="EMBL" id="CP012365">
    <property type="protein sequence ID" value="AKX60481.1"/>
    <property type="molecule type" value="Genomic_DNA"/>
</dbReference>
<dbReference type="AlphaFoldDB" id="A0A0K1XGL9"/>
<feature type="region of interest" description="Disordered" evidence="1">
    <location>
        <begin position="144"/>
        <end position="164"/>
    </location>
</feature>